<evidence type="ECO:0000313" key="1">
    <source>
        <dbReference type="EMBL" id="VDD51537.1"/>
    </source>
</evidence>
<protein>
    <submittedName>
        <fullName evidence="1">Uncharacterized protein</fullName>
    </submittedName>
</protein>
<sequence length="40" mass="4842">MLLGRVPDGCERQLIQKLVFFFFFFQKLVFNKKTIVKSFQ</sequence>
<accession>A0A3P6F217</accession>
<dbReference type="AlphaFoldDB" id="A0A3P6F217"/>
<name>A0A3P6F217_BRAOL</name>
<dbReference type="EMBL" id="LR031878">
    <property type="protein sequence ID" value="VDD51537.1"/>
    <property type="molecule type" value="Genomic_DNA"/>
</dbReference>
<proteinExistence type="predicted"/>
<organism evidence="1">
    <name type="scientific">Brassica oleracea</name>
    <name type="common">Wild cabbage</name>
    <dbReference type="NCBI Taxonomy" id="3712"/>
    <lineage>
        <taxon>Eukaryota</taxon>
        <taxon>Viridiplantae</taxon>
        <taxon>Streptophyta</taxon>
        <taxon>Embryophyta</taxon>
        <taxon>Tracheophyta</taxon>
        <taxon>Spermatophyta</taxon>
        <taxon>Magnoliopsida</taxon>
        <taxon>eudicotyledons</taxon>
        <taxon>Gunneridae</taxon>
        <taxon>Pentapetalae</taxon>
        <taxon>rosids</taxon>
        <taxon>malvids</taxon>
        <taxon>Brassicales</taxon>
        <taxon>Brassicaceae</taxon>
        <taxon>Brassiceae</taxon>
        <taxon>Brassica</taxon>
    </lineage>
</organism>
<reference evidence="1" key="1">
    <citation type="submission" date="2018-11" db="EMBL/GenBank/DDBJ databases">
        <authorList>
            <consortium name="Genoscope - CEA"/>
            <person name="William W."/>
        </authorList>
    </citation>
    <scope>NUCLEOTIDE SEQUENCE</scope>
</reference>
<gene>
    <name evidence="1" type="ORF">BOLC1T03926H</name>
</gene>